<gene>
    <name evidence="7" type="ORF">BRYFOR_07306</name>
</gene>
<dbReference type="PANTHER" id="PTHR44591:SF3">
    <property type="entry name" value="RESPONSE REGULATORY DOMAIN-CONTAINING PROTEIN"/>
    <property type="match status" value="1"/>
</dbReference>
<feature type="compositionally biased region" description="Polar residues" evidence="5">
    <location>
        <begin position="234"/>
        <end position="247"/>
    </location>
</feature>
<sequence length="369" mass="41150">MSFTKKSVKIISEISQADQDRKKWRSQMYKILLADNEGVVLDALINMIHSHFHENCDIRVSKTALYTRTLARKFVPDIAIINIQMPGMRGFEVVREIRSFHLKCIFITVSASDKAFYHTESKNLNILAHITKPLFREKVVPVLETAISMVAHSQKRQQQNRMVQERFDAAVPVVEHGLINQLFFPDSYAKSLKQYKTLLGISQNYGRIVTITFGELPPSADEPHAPADAGEPGGSSTRTASATVRQSDSFVQSAASGSYDRAAARALLMQKKDALQNPVGSAVHLQKDYMKFRETVLENLPQAVTGPVMGNHVLLIVPCWKETETSREYSAFLTTLDALTETLEDIFEGLSFCIEAAPVAPLAELQAPI</sequence>
<evidence type="ECO:0000256" key="4">
    <source>
        <dbReference type="PROSITE-ProRule" id="PRU00169"/>
    </source>
</evidence>
<accession>C6LFA4</accession>
<dbReference type="AlphaFoldDB" id="C6LFA4"/>
<feature type="domain" description="Response regulatory" evidence="6">
    <location>
        <begin position="30"/>
        <end position="147"/>
    </location>
</feature>
<dbReference type="EMBL" id="ACCL02000009">
    <property type="protein sequence ID" value="EET60843.1"/>
    <property type="molecule type" value="Genomic_DNA"/>
</dbReference>
<organism evidence="7 8">
    <name type="scientific">Marvinbryantia formatexigens DSM 14469</name>
    <dbReference type="NCBI Taxonomy" id="478749"/>
    <lineage>
        <taxon>Bacteria</taxon>
        <taxon>Bacillati</taxon>
        <taxon>Bacillota</taxon>
        <taxon>Clostridia</taxon>
        <taxon>Lachnospirales</taxon>
        <taxon>Lachnospiraceae</taxon>
        <taxon>Marvinbryantia</taxon>
    </lineage>
</organism>
<comment type="caution">
    <text evidence="7">The sequence shown here is derived from an EMBL/GenBank/DDBJ whole genome shotgun (WGS) entry which is preliminary data.</text>
</comment>
<dbReference type="eggNOG" id="COG4753">
    <property type="taxonomic scope" value="Bacteria"/>
</dbReference>
<dbReference type="PROSITE" id="PS50110">
    <property type="entry name" value="RESPONSE_REGULATORY"/>
    <property type="match status" value="1"/>
</dbReference>
<keyword evidence="8" id="KW-1185">Reference proteome</keyword>
<dbReference type="Gene3D" id="3.40.50.2300">
    <property type="match status" value="1"/>
</dbReference>
<evidence type="ECO:0000256" key="5">
    <source>
        <dbReference type="SAM" id="MobiDB-lite"/>
    </source>
</evidence>
<name>C6LFA4_9FIRM</name>
<evidence type="ECO:0000259" key="6">
    <source>
        <dbReference type="PROSITE" id="PS50110"/>
    </source>
</evidence>
<dbReference type="InterPro" id="IPR011006">
    <property type="entry name" value="CheY-like_superfamily"/>
</dbReference>
<protein>
    <recommendedName>
        <fullName evidence="1">Stage 0 sporulation protein A homolog</fullName>
    </recommendedName>
</protein>
<evidence type="ECO:0000313" key="8">
    <source>
        <dbReference type="Proteomes" id="UP000005561"/>
    </source>
</evidence>
<evidence type="ECO:0000256" key="1">
    <source>
        <dbReference type="ARBA" id="ARBA00018672"/>
    </source>
</evidence>
<evidence type="ECO:0000313" key="7">
    <source>
        <dbReference type="EMBL" id="EET60843.1"/>
    </source>
</evidence>
<comment type="function">
    <text evidence="3">May play the central regulatory role in sporulation. It may be an element of the effector pathway responsible for the activation of sporulation genes in response to nutritional stress. Spo0A may act in concert with spo0H (a sigma factor) to control the expression of some genes that are critical to the sporulation process.</text>
</comment>
<dbReference type="Proteomes" id="UP000005561">
    <property type="component" value="Unassembled WGS sequence"/>
</dbReference>
<proteinExistence type="predicted"/>
<keyword evidence="2" id="KW-0597">Phosphoprotein</keyword>
<reference evidence="7" key="1">
    <citation type="submission" date="2009-07" db="EMBL/GenBank/DDBJ databases">
        <authorList>
            <person name="Weinstock G."/>
            <person name="Sodergren E."/>
            <person name="Clifton S."/>
            <person name="Fulton L."/>
            <person name="Fulton B."/>
            <person name="Courtney L."/>
            <person name="Fronick C."/>
            <person name="Harrison M."/>
            <person name="Strong C."/>
            <person name="Farmer C."/>
            <person name="Delahaunty K."/>
            <person name="Markovic C."/>
            <person name="Hall O."/>
            <person name="Minx P."/>
            <person name="Tomlinson C."/>
            <person name="Mitreva M."/>
            <person name="Nelson J."/>
            <person name="Hou S."/>
            <person name="Wollam A."/>
            <person name="Pepin K.H."/>
            <person name="Johnson M."/>
            <person name="Bhonagiri V."/>
            <person name="Nash W.E."/>
            <person name="Warren W."/>
            <person name="Chinwalla A."/>
            <person name="Mardis E.R."/>
            <person name="Wilson R.K."/>
        </authorList>
    </citation>
    <scope>NUCLEOTIDE SEQUENCE [LARGE SCALE GENOMIC DNA]</scope>
    <source>
        <strain evidence="7">DSM 14469</strain>
    </source>
</reference>
<dbReference type="GO" id="GO:0000160">
    <property type="term" value="P:phosphorelay signal transduction system"/>
    <property type="evidence" value="ECO:0007669"/>
    <property type="project" value="InterPro"/>
</dbReference>
<dbReference type="SUPFAM" id="SSF52172">
    <property type="entry name" value="CheY-like"/>
    <property type="match status" value="1"/>
</dbReference>
<dbReference type="InterPro" id="IPR001789">
    <property type="entry name" value="Sig_transdc_resp-reg_receiver"/>
</dbReference>
<evidence type="ECO:0000256" key="3">
    <source>
        <dbReference type="ARBA" id="ARBA00024867"/>
    </source>
</evidence>
<feature type="region of interest" description="Disordered" evidence="5">
    <location>
        <begin position="216"/>
        <end position="247"/>
    </location>
</feature>
<dbReference type="InterPro" id="IPR050595">
    <property type="entry name" value="Bact_response_regulator"/>
</dbReference>
<evidence type="ECO:0000256" key="2">
    <source>
        <dbReference type="ARBA" id="ARBA00022553"/>
    </source>
</evidence>
<dbReference type="STRING" id="168384.SAMN05660368_04031"/>
<dbReference type="CDD" id="cd00156">
    <property type="entry name" value="REC"/>
    <property type="match status" value="1"/>
</dbReference>
<dbReference type="Pfam" id="PF00072">
    <property type="entry name" value="Response_reg"/>
    <property type="match status" value="1"/>
</dbReference>
<dbReference type="PANTHER" id="PTHR44591">
    <property type="entry name" value="STRESS RESPONSE REGULATOR PROTEIN 1"/>
    <property type="match status" value="1"/>
</dbReference>
<dbReference type="SMART" id="SM00448">
    <property type="entry name" value="REC"/>
    <property type="match status" value="1"/>
</dbReference>
<comment type="caution">
    <text evidence="4">Lacks conserved residue(s) required for the propagation of feature annotation.</text>
</comment>